<feature type="binding site" evidence="10">
    <location>
        <position position="167"/>
    </location>
    <ligand>
        <name>K(+)</name>
        <dbReference type="ChEBI" id="CHEBI:29103"/>
    </ligand>
</feature>
<evidence type="ECO:0000256" key="4">
    <source>
        <dbReference type="ARBA" id="ARBA00022723"/>
    </source>
</evidence>
<dbReference type="GO" id="GO:0052856">
    <property type="term" value="F:NAD(P)HX epimerase activity"/>
    <property type="evidence" value="ECO:0007669"/>
    <property type="project" value="UniProtKB-UniRule"/>
</dbReference>
<feature type="domain" description="YjeF N-terminal" evidence="11">
    <location>
        <begin position="8"/>
        <end position="219"/>
    </location>
</feature>
<dbReference type="Gene3D" id="3.40.50.10260">
    <property type="entry name" value="YjeF N-terminal domain"/>
    <property type="match status" value="1"/>
</dbReference>
<evidence type="ECO:0000256" key="2">
    <source>
        <dbReference type="ARBA" id="ARBA00000909"/>
    </source>
</evidence>
<evidence type="ECO:0000256" key="3">
    <source>
        <dbReference type="ARBA" id="ARBA00012228"/>
    </source>
</evidence>
<dbReference type="EC" id="5.1.99.6" evidence="3 10"/>
<protein>
    <recommendedName>
        <fullName evidence="3 10">NAD(P)H-hydrate epimerase</fullName>
        <ecNumber evidence="3 10">5.1.99.6</ecNumber>
    </recommendedName>
    <alternativeName>
        <fullName evidence="10">NAD(P)HX epimerase</fullName>
    </alternativeName>
</protein>
<comment type="catalytic activity">
    <reaction evidence="1 10">
        <text>(6R)-NADHX = (6S)-NADHX</text>
        <dbReference type="Rhea" id="RHEA:32215"/>
        <dbReference type="ChEBI" id="CHEBI:64074"/>
        <dbReference type="ChEBI" id="CHEBI:64075"/>
        <dbReference type="EC" id="5.1.99.6"/>
    </reaction>
</comment>
<comment type="caution">
    <text evidence="10">Lacks conserved residue(s) required for the propagation of feature annotation.</text>
</comment>
<comment type="catalytic activity">
    <reaction evidence="2 10">
        <text>(6R)-NADPHX = (6S)-NADPHX</text>
        <dbReference type="Rhea" id="RHEA:32227"/>
        <dbReference type="ChEBI" id="CHEBI:64076"/>
        <dbReference type="ChEBI" id="CHEBI:64077"/>
        <dbReference type="EC" id="5.1.99.6"/>
    </reaction>
</comment>
<organism evidence="12">
    <name type="scientific">uncultured marine thaumarchaeote AD1000_60_A11</name>
    <dbReference type="NCBI Taxonomy" id="1455927"/>
    <lineage>
        <taxon>Archaea</taxon>
        <taxon>Nitrososphaerota</taxon>
        <taxon>environmental samples</taxon>
    </lineage>
</organism>
<dbReference type="AlphaFoldDB" id="A0A075FU73"/>
<keyword evidence="5 10" id="KW-0547">Nucleotide-binding</keyword>
<evidence type="ECO:0000313" key="12">
    <source>
        <dbReference type="EMBL" id="AIE95220.1"/>
    </source>
</evidence>
<evidence type="ECO:0000256" key="5">
    <source>
        <dbReference type="ARBA" id="ARBA00022741"/>
    </source>
</evidence>
<evidence type="ECO:0000256" key="1">
    <source>
        <dbReference type="ARBA" id="ARBA00000013"/>
    </source>
</evidence>
<sequence>MRITVKQMMQIEENGHQMGFLRKFMMENAGAATVKRIVEKYSSVWSIDPNYKKILVFAGLGNNGGDGLVIARHLAGYGVNVTVFLLGEPDNIRSEECSWNWSLLEKMKSVKLLTGGNLEDLNNLEFEIIIDGILGTGISGEIREPHASAIEFINEKGYHVVAVDVPSGLNPDTGEANKICVNAKMTVTFHRMKVGMPKRKDVCGEIFVEKIGIPPEAEIGVL</sequence>
<evidence type="ECO:0000259" key="11">
    <source>
        <dbReference type="PROSITE" id="PS51385"/>
    </source>
</evidence>
<feature type="binding site" evidence="10">
    <location>
        <begin position="135"/>
        <end position="141"/>
    </location>
    <ligand>
        <name>(6S)-NADPHX</name>
        <dbReference type="ChEBI" id="CHEBI:64076"/>
    </ligand>
</feature>
<evidence type="ECO:0000256" key="9">
    <source>
        <dbReference type="ARBA" id="ARBA00023235"/>
    </source>
</evidence>
<gene>
    <name evidence="10" type="primary">nnrE</name>
</gene>
<dbReference type="PANTHER" id="PTHR13232:SF10">
    <property type="entry name" value="NAD(P)H-HYDRATE EPIMERASE"/>
    <property type="match status" value="1"/>
</dbReference>
<dbReference type="GO" id="GO:0016301">
    <property type="term" value="F:kinase activity"/>
    <property type="evidence" value="ECO:0007669"/>
    <property type="project" value="UniProtKB-KW"/>
</dbReference>
<feature type="binding site" evidence="10">
    <location>
        <position position="164"/>
    </location>
    <ligand>
        <name>(6S)-NADPHX</name>
        <dbReference type="ChEBI" id="CHEBI:64076"/>
    </ligand>
</feature>
<evidence type="ECO:0000256" key="6">
    <source>
        <dbReference type="ARBA" id="ARBA00022857"/>
    </source>
</evidence>
<dbReference type="Pfam" id="PF03853">
    <property type="entry name" value="YjeF_N"/>
    <property type="match status" value="1"/>
</dbReference>
<evidence type="ECO:0000256" key="8">
    <source>
        <dbReference type="ARBA" id="ARBA00023027"/>
    </source>
</evidence>
<dbReference type="PROSITE" id="PS51385">
    <property type="entry name" value="YJEF_N"/>
    <property type="match status" value="1"/>
</dbReference>
<keyword evidence="6 10" id="KW-0521">NADP</keyword>
<feature type="binding site" evidence="10">
    <location>
        <position position="131"/>
    </location>
    <ligand>
        <name>K(+)</name>
        <dbReference type="ChEBI" id="CHEBI:29103"/>
    </ligand>
</feature>
<dbReference type="GO" id="GO:0046872">
    <property type="term" value="F:metal ion binding"/>
    <property type="evidence" value="ECO:0007669"/>
    <property type="project" value="UniProtKB-KW"/>
</dbReference>
<reference evidence="12" key="1">
    <citation type="journal article" date="2014" name="Genome Biol. Evol.">
        <title>Pangenome evidence for extensive interdomain horizontal transfer affecting lineage core and shell genes in uncultured planktonic thaumarchaeota and euryarchaeota.</title>
        <authorList>
            <person name="Deschamps P."/>
            <person name="Zivanovic Y."/>
            <person name="Moreira D."/>
            <person name="Rodriguez-Valera F."/>
            <person name="Lopez-Garcia P."/>
        </authorList>
    </citation>
    <scope>NUCLEOTIDE SEQUENCE</scope>
</reference>
<dbReference type="InterPro" id="IPR004443">
    <property type="entry name" value="YjeF_N_dom"/>
</dbReference>
<feature type="binding site" evidence="10">
    <location>
        <begin position="62"/>
        <end position="66"/>
    </location>
    <ligand>
        <name>(6S)-NADPHX</name>
        <dbReference type="ChEBI" id="CHEBI:64076"/>
    </ligand>
</feature>
<dbReference type="SUPFAM" id="SSF64153">
    <property type="entry name" value="YjeF N-terminal domain-like"/>
    <property type="match status" value="1"/>
</dbReference>
<dbReference type="PANTHER" id="PTHR13232">
    <property type="entry name" value="NAD(P)H-HYDRATE EPIMERASE"/>
    <property type="match status" value="1"/>
</dbReference>
<feature type="binding site" evidence="10">
    <location>
        <position position="63"/>
    </location>
    <ligand>
        <name>K(+)</name>
        <dbReference type="ChEBI" id="CHEBI:29103"/>
    </ligand>
</feature>
<keyword evidence="4 10" id="KW-0479">Metal-binding</keyword>
<comment type="similarity">
    <text evidence="10">Belongs to the NnrE/AIBP family.</text>
</comment>
<dbReference type="InterPro" id="IPR032976">
    <property type="entry name" value="YJEFN_prot_NAXE-like"/>
</dbReference>
<comment type="cofactor">
    <cofactor evidence="10">
        <name>K(+)</name>
        <dbReference type="ChEBI" id="CHEBI:29103"/>
    </cofactor>
    <text evidence="10">Binds 1 potassium ion per subunit.</text>
</comment>
<proteinExistence type="inferred from homology"/>
<keyword evidence="7 10" id="KW-0630">Potassium</keyword>
<keyword evidence="9 10" id="KW-0413">Isomerase</keyword>
<keyword evidence="12" id="KW-0808">Transferase</keyword>
<dbReference type="EMBL" id="KF900444">
    <property type="protein sequence ID" value="AIE95220.1"/>
    <property type="molecule type" value="Genomic_DNA"/>
</dbReference>
<evidence type="ECO:0000256" key="10">
    <source>
        <dbReference type="HAMAP-Rule" id="MF_01966"/>
    </source>
</evidence>
<dbReference type="InterPro" id="IPR036652">
    <property type="entry name" value="YjeF_N_dom_sf"/>
</dbReference>
<dbReference type="HAMAP" id="MF_01966">
    <property type="entry name" value="NADHX_epimerase"/>
    <property type="match status" value="1"/>
</dbReference>
<evidence type="ECO:0000256" key="7">
    <source>
        <dbReference type="ARBA" id="ARBA00022958"/>
    </source>
</evidence>
<comment type="function">
    <text evidence="10">Catalyzes the epimerization of the S- and R-forms of NAD(P)HX, a damaged form of NAD(P)H that is a result of enzymatic or heat-dependent hydration. This is a prerequisite for the S-specific NAD(P)H-hydrate dehydratase to allow the repair of both epimers of NAD(P)HX.</text>
</comment>
<dbReference type="GO" id="GO:0000166">
    <property type="term" value="F:nucleotide binding"/>
    <property type="evidence" value="ECO:0007669"/>
    <property type="project" value="UniProtKB-KW"/>
</dbReference>
<name>A0A075FU73_9ARCH</name>
<keyword evidence="12" id="KW-0418">Kinase</keyword>
<dbReference type="NCBIfam" id="TIGR00197">
    <property type="entry name" value="yjeF_nterm"/>
    <property type="match status" value="1"/>
</dbReference>
<keyword evidence="8 10" id="KW-0520">NAD</keyword>
<accession>A0A075FU73</accession>